<proteinExistence type="predicted"/>
<name>A0A1I5AD51_9GAMM</name>
<reference evidence="3" key="1">
    <citation type="submission" date="2016-10" db="EMBL/GenBank/DDBJ databases">
        <authorList>
            <person name="Varghese N."/>
            <person name="Submissions S."/>
        </authorList>
    </citation>
    <scope>NUCLEOTIDE SEQUENCE [LARGE SCALE GENOMIC DNA]</scope>
    <source>
        <strain evidence="3">CGMCC 1.6775</strain>
    </source>
</reference>
<accession>A0A1I5AD51</accession>
<dbReference type="Gene3D" id="3.30.70.100">
    <property type="match status" value="1"/>
</dbReference>
<dbReference type="Pfam" id="PF03992">
    <property type="entry name" value="ABM"/>
    <property type="match status" value="1"/>
</dbReference>
<dbReference type="OrthoDB" id="8906327at2"/>
<dbReference type="SUPFAM" id="SSF54909">
    <property type="entry name" value="Dimeric alpha+beta barrel"/>
    <property type="match status" value="1"/>
</dbReference>
<keyword evidence="2" id="KW-0560">Oxidoreductase</keyword>
<sequence length="110" mass="12416">MKYIFEVRVQEGHTAEEYADAWVRASELIQKAPGARGTMLHRKIGEPNTLIAIASWDSKEARDAMESDKDPKITEIIRSAAPFVEITPLGEFEEPEWVVMPPDSGQEWGM</sequence>
<evidence type="ECO:0000313" key="3">
    <source>
        <dbReference type="Proteomes" id="UP000199339"/>
    </source>
</evidence>
<dbReference type="InterPro" id="IPR007138">
    <property type="entry name" value="ABM_dom"/>
</dbReference>
<dbReference type="AlphaFoldDB" id="A0A1I5AD51"/>
<organism evidence="2 3">
    <name type="scientific">Marinobacter pelagius</name>
    <dbReference type="NCBI Taxonomy" id="379482"/>
    <lineage>
        <taxon>Bacteria</taxon>
        <taxon>Pseudomonadati</taxon>
        <taxon>Pseudomonadota</taxon>
        <taxon>Gammaproteobacteria</taxon>
        <taxon>Pseudomonadales</taxon>
        <taxon>Marinobacteraceae</taxon>
        <taxon>Marinobacter</taxon>
    </lineage>
</organism>
<gene>
    <name evidence="2" type="ORF">SAMN04487961_3485</name>
</gene>
<keyword evidence="2" id="KW-0503">Monooxygenase</keyword>
<dbReference type="InterPro" id="IPR011008">
    <property type="entry name" value="Dimeric_a/b-barrel"/>
</dbReference>
<protein>
    <submittedName>
        <fullName evidence="2">Antibiotic biosynthesis monooxygenase</fullName>
    </submittedName>
</protein>
<keyword evidence="3" id="KW-1185">Reference proteome</keyword>
<feature type="domain" description="ABM" evidence="1">
    <location>
        <begin position="4"/>
        <end position="64"/>
    </location>
</feature>
<evidence type="ECO:0000313" key="2">
    <source>
        <dbReference type="EMBL" id="SFN60451.1"/>
    </source>
</evidence>
<evidence type="ECO:0000259" key="1">
    <source>
        <dbReference type="Pfam" id="PF03992"/>
    </source>
</evidence>
<dbReference type="RefSeq" id="WP_092006791.1">
    <property type="nucleotide sequence ID" value="NZ_FOUR01000011.1"/>
</dbReference>
<dbReference type="GO" id="GO:0004497">
    <property type="term" value="F:monooxygenase activity"/>
    <property type="evidence" value="ECO:0007669"/>
    <property type="project" value="UniProtKB-KW"/>
</dbReference>
<dbReference type="EMBL" id="FOUR01000011">
    <property type="protein sequence ID" value="SFN60451.1"/>
    <property type="molecule type" value="Genomic_DNA"/>
</dbReference>
<dbReference type="Proteomes" id="UP000199339">
    <property type="component" value="Unassembled WGS sequence"/>
</dbReference>